<keyword evidence="1" id="KW-0812">Transmembrane</keyword>
<feature type="transmembrane region" description="Helical" evidence="1">
    <location>
        <begin position="12"/>
        <end position="33"/>
    </location>
</feature>
<comment type="caution">
    <text evidence="2">The sequence shown here is derived from an EMBL/GenBank/DDBJ whole genome shotgun (WGS) entry which is preliminary data.</text>
</comment>
<gene>
    <name evidence="2" type="ORF">FHX33_003060</name>
</gene>
<evidence type="ECO:0000256" key="1">
    <source>
        <dbReference type="SAM" id="Phobius"/>
    </source>
</evidence>
<evidence type="ECO:0000313" key="3">
    <source>
        <dbReference type="Proteomes" id="UP000538196"/>
    </source>
</evidence>
<keyword evidence="3" id="KW-1185">Reference proteome</keyword>
<dbReference type="Proteomes" id="UP000538196">
    <property type="component" value="Unassembled WGS sequence"/>
</dbReference>
<dbReference type="RefSeq" id="WP_021764229.1">
    <property type="nucleotide sequence ID" value="NZ_JACHVP010000003.1"/>
</dbReference>
<reference evidence="2 3" key="1">
    <citation type="submission" date="2020-08" db="EMBL/GenBank/DDBJ databases">
        <title>Sequencing the genomes of 1000 actinobacteria strains.</title>
        <authorList>
            <person name="Klenk H.-P."/>
        </authorList>
    </citation>
    <scope>NUCLEOTIDE SEQUENCE [LARGE SCALE GENOMIC DNA]</scope>
    <source>
        <strain evidence="2 3">DSM 20146</strain>
    </source>
</reference>
<organism evidence="2 3">
    <name type="scientific">Leifsonia aquatica</name>
    <name type="common">Corynebacterium aquaticum</name>
    <dbReference type="NCBI Taxonomy" id="144185"/>
    <lineage>
        <taxon>Bacteria</taxon>
        <taxon>Bacillati</taxon>
        <taxon>Actinomycetota</taxon>
        <taxon>Actinomycetes</taxon>
        <taxon>Micrococcales</taxon>
        <taxon>Microbacteriaceae</taxon>
        <taxon>Leifsonia</taxon>
    </lineage>
</organism>
<accession>A0A7W4UXW3</accession>
<name>A0A7W4UXW3_LEIAQ</name>
<dbReference type="AlphaFoldDB" id="A0A7W4UXW3"/>
<sequence>MSQPFTTVGVPRIVVASFWIWIASAALGLLSFFLGLPALLDNPAVHTATGPGIVIGSIAGAVIGALIRVFLGLFLLRGANWSRIVLTIIGVIVLLGLVATILTGDLIGLLSGIAVVVAAVLMWLPSARSHFRRA</sequence>
<keyword evidence="1" id="KW-0472">Membrane</keyword>
<dbReference type="EMBL" id="JACHVP010000003">
    <property type="protein sequence ID" value="MBB2968290.1"/>
    <property type="molecule type" value="Genomic_DNA"/>
</dbReference>
<keyword evidence="1" id="KW-1133">Transmembrane helix</keyword>
<feature type="transmembrane region" description="Helical" evidence="1">
    <location>
        <begin position="83"/>
        <end position="101"/>
    </location>
</feature>
<proteinExistence type="predicted"/>
<protein>
    <submittedName>
        <fullName evidence="2">NhaP-type Na+/H+ or K+/H+ antiporter</fullName>
    </submittedName>
</protein>
<feature type="transmembrane region" description="Helical" evidence="1">
    <location>
        <begin position="107"/>
        <end position="124"/>
    </location>
</feature>
<evidence type="ECO:0000313" key="2">
    <source>
        <dbReference type="EMBL" id="MBB2968290.1"/>
    </source>
</evidence>
<feature type="transmembrane region" description="Helical" evidence="1">
    <location>
        <begin position="53"/>
        <end position="76"/>
    </location>
</feature>